<reference evidence="4 6" key="2">
    <citation type="submission" date="2021-01" db="EMBL/GenBank/DDBJ databases">
        <title>Biogeographic distribution of Paracoccus.</title>
        <authorList>
            <person name="Hollensteiner J."/>
            <person name="Leineberger J."/>
            <person name="Brinkhoff T."/>
            <person name="Daniel R."/>
        </authorList>
    </citation>
    <scope>NUCLEOTIDE SEQUENCE [LARGE SCALE GENOMIC DNA]</scope>
    <source>
        <strain evidence="4 6">DSM 18447</strain>
    </source>
</reference>
<organism evidence="3 5">
    <name type="scientific">Paracoccus saliphilus</name>
    <dbReference type="NCBI Taxonomy" id="405559"/>
    <lineage>
        <taxon>Bacteria</taxon>
        <taxon>Pseudomonadati</taxon>
        <taxon>Pseudomonadota</taxon>
        <taxon>Alphaproteobacteria</taxon>
        <taxon>Rhodobacterales</taxon>
        <taxon>Paracoccaceae</taxon>
        <taxon>Paracoccus</taxon>
    </lineage>
</organism>
<dbReference type="Gene3D" id="1.20.5.340">
    <property type="match status" value="1"/>
</dbReference>
<dbReference type="EMBL" id="FTOU01000006">
    <property type="protein sequence ID" value="SIS85497.1"/>
    <property type="molecule type" value="Genomic_DNA"/>
</dbReference>
<evidence type="ECO:0000313" key="6">
    <source>
        <dbReference type="Proteomes" id="UP001215549"/>
    </source>
</evidence>
<feature type="coiled-coil region" evidence="1">
    <location>
        <begin position="51"/>
        <end position="78"/>
    </location>
</feature>
<reference evidence="3 5" key="1">
    <citation type="submission" date="2017-01" db="EMBL/GenBank/DDBJ databases">
        <authorList>
            <person name="Varghese N."/>
            <person name="Submissions S."/>
        </authorList>
    </citation>
    <scope>NUCLEOTIDE SEQUENCE [LARGE SCALE GENOMIC DNA]</scope>
    <source>
        <strain evidence="3 5">DSM 18447</strain>
    </source>
</reference>
<evidence type="ECO:0000313" key="4">
    <source>
        <dbReference type="EMBL" id="WCR04138.1"/>
    </source>
</evidence>
<evidence type="ECO:0000313" key="3">
    <source>
        <dbReference type="EMBL" id="SIS85497.1"/>
    </source>
</evidence>
<protein>
    <submittedName>
        <fullName evidence="4">DUF1640 domain-containing protein</fullName>
    </submittedName>
</protein>
<evidence type="ECO:0000256" key="2">
    <source>
        <dbReference type="SAM" id="Phobius"/>
    </source>
</evidence>
<sequence>MMNALHIDTLKFSRKLVAAGMAPAAAEAIAEALIDVDTSELATKQDLGVLKHELKQDVADVRQELTVVKQDIAAVKAELQAQIHALKAATKADLRDLENRLVIKMGGMMVGALAILTALMRLVPPT</sequence>
<dbReference type="Proteomes" id="UP000186216">
    <property type="component" value="Unassembled WGS sequence"/>
</dbReference>
<feature type="transmembrane region" description="Helical" evidence="2">
    <location>
        <begin position="101"/>
        <end position="123"/>
    </location>
</feature>
<proteinExistence type="predicted"/>
<keyword evidence="2" id="KW-1133">Transmembrane helix</keyword>
<dbReference type="RefSeq" id="WP_076525859.1">
    <property type="nucleotide sequence ID" value="NZ_CP067140.1"/>
</dbReference>
<keyword evidence="6" id="KW-1185">Reference proteome</keyword>
<keyword evidence="2" id="KW-0472">Membrane</keyword>
<keyword evidence="1" id="KW-0175">Coiled coil</keyword>
<evidence type="ECO:0000313" key="5">
    <source>
        <dbReference type="Proteomes" id="UP000186216"/>
    </source>
</evidence>
<name>A0AA45W4K2_9RHOB</name>
<gene>
    <name evidence="4" type="ORF">JHX88_05170</name>
    <name evidence="3" type="ORF">SAMN05421772_106213</name>
</gene>
<evidence type="ECO:0000256" key="1">
    <source>
        <dbReference type="SAM" id="Coils"/>
    </source>
</evidence>
<accession>A0AA45W4K2</accession>
<keyword evidence="2" id="KW-0812">Transmembrane</keyword>
<dbReference type="EMBL" id="CP067140">
    <property type="protein sequence ID" value="WCR04138.1"/>
    <property type="molecule type" value="Genomic_DNA"/>
</dbReference>
<dbReference type="AlphaFoldDB" id="A0AA45W4K2"/>
<dbReference type="Proteomes" id="UP001215549">
    <property type="component" value="Chromosome"/>
</dbReference>